<keyword evidence="3" id="KW-1185">Reference proteome</keyword>
<gene>
    <name evidence="2" type="ORF">HY57_20340</name>
</gene>
<dbReference type="EMBL" id="CP008884">
    <property type="protein sequence ID" value="AIF49442.1"/>
    <property type="molecule type" value="Genomic_DNA"/>
</dbReference>
<feature type="transmembrane region" description="Helical" evidence="1">
    <location>
        <begin position="28"/>
        <end position="46"/>
    </location>
</feature>
<organism evidence="2 3">
    <name type="scientific">Dyella japonica A8</name>
    <dbReference type="NCBI Taxonomy" id="1217721"/>
    <lineage>
        <taxon>Bacteria</taxon>
        <taxon>Pseudomonadati</taxon>
        <taxon>Pseudomonadota</taxon>
        <taxon>Gammaproteobacteria</taxon>
        <taxon>Lysobacterales</taxon>
        <taxon>Rhodanobacteraceae</taxon>
        <taxon>Dyella</taxon>
    </lineage>
</organism>
<dbReference type="HOGENOM" id="CLU_2117147_0_0_6"/>
<dbReference type="RefSeq" id="WP_019467011.1">
    <property type="nucleotide sequence ID" value="NZ_ALOY01000181.1"/>
</dbReference>
<name>A0A075K743_9GAMM</name>
<dbReference type="KEGG" id="dja:HY57_20340"/>
<dbReference type="Proteomes" id="UP000027987">
    <property type="component" value="Chromosome"/>
</dbReference>
<dbReference type="AlphaFoldDB" id="A0A075K743"/>
<reference evidence="2 3" key="1">
    <citation type="submission" date="2014-07" db="EMBL/GenBank/DDBJ databases">
        <title>Complete Genome Sequence of Dyella japonica Strain A8 Isolated from Malaysian Tropical Soil.</title>
        <authorList>
            <person name="Hui R.K.H."/>
            <person name="Chen J.-W."/>
            <person name="Chan K.-G."/>
            <person name="Leung F.C.C."/>
        </authorList>
    </citation>
    <scope>NUCLEOTIDE SEQUENCE [LARGE SCALE GENOMIC DNA]</scope>
    <source>
        <strain evidence="2 3">A8</strain>
    </source>
</reference>
<keyword evidence="1" id="KW-1133">Transmembrane helix</keyword>
<feature type="transmembrane region" description="Helical" evidence="1">
    <location>
        <begin position="52"/>
        <end position="73"/>
    </location>
</feature>
<protein>
    <submittedName>
        <fullName evidence="2">Uncharacterized protein</fullName>
    </submittedName>
</protein>
<dbReference type="OrthoDB" id="9930466at2"/>
<keyword evidence="1" id="KW-0472">Membrane</keyword>
<dbReference type="PATRIC" id="fig|1217721.7.peg.4166"/>
<keyword evidence="1" id="KW-0812">Transmembrane</keyword>
<evidence type="ECO:0000256" key="1">
    <source>
        <dbReference type="SAM" id="Phobius"/>
    </source>
</evidence>
<accession>A0A075K743</accession>
<evidence type="ECO:0000313" key="3">
    <source>
        <dbReference type="Proteomes" id="UP000027987"/>
    </source>
</evidence>
<sequence>METTNSDPQRERRRLRAALESMKRKRGLAAGGFVAALGLLTMANYYTEFPDAVRWVMRLAAPFVFLPCALPFLRSPCPQCHGRYHSMASLLQHPDRAPPCKSCGFSIDKHVSRY</sequence>
<proteinExistence type="predicted"/>
<evidence type="ECO:0000313" key="2">
    <source>
        <dbReference type="EMBL" id="AIF49442.1"/>
    </source>
</evidence>